<organism evidence="1 2">
    <name type="scientific">Eumeta variegata</name>
    <name type="common">Bagworm moth</name>
    <name type="synonym">Eumeta japonica</name>
    <dbReference type="NCBI Taxonomy" id="151549"/>
    <lineage>
        <taxon>Eukaryota</taxon>
        <taxon>Metazoa</taxon>
        <taxon>Ecdysozoa</taxon>
        <taxon>Arthropoda</taxon>
        <taxon>Hexapoda</taxon>
        <taxon>Insecta</taxon>
        <taxon>Pterygota</taxon>
        <taxon>Neoptera</taxon>
        <taxon>Endopterygota</taxon>
        <taxon>Lepidoptera</taxon>
        <taxon>Glossata</taxon>
        <taxon>Ditrysia</taxon>
        <taxon>Tineoidea</taxon>
        <taxon>Psychidae</taxon>
        <taxon>Oiketicinae</taxon>
        <taxon>Eumeta</taxon>
    </lineage>
</organism>
<dbReference type="AlphaFoldDB" id="A0A4C1ZCE6"/>
<accession>A0A4C1ZCE6</accession>
<dbReference type="EMBL" id="BGZK01001734">
    <property type="protein sequence ID" value="GBP85410.1"/>
    <property type="molecule type" value="Genomic_DNA"/>
</dbReference>
<dbReference type="OrthoDB" id="10035668at2759"/>
<protein>
    <recommendedName>
        <fullName evidence="3">HTH CENPB-type domain-containing protein</fullName>
    </recommendedName>
</protein>
<evidence type="ECO:0000313" key="1">
    <source>
        <dbReference type="EMBL" id="GBP85410.1"/>
    </source>
</evidence>
<proteinExistence type="predicted"/>
<evidence type="ECO:0008006" key="3">
    <source>
        <dbReference type="Google" id="ProtNLM"/>
    </source>
</evidence>
<keyword evidence="2" id="KW-1185">Reference proteome</keyword>
<comment type="caution">
    <text evidence="1">The sequence shown here is derived from an EMBL/GenBank/DDBJ whole genome shotgun (WGS) entry which is preliminary data.</text>
</comment>
<evidence type="ECO:0000313" key="2">
    <source>
        <dbReference type="Proteomes" id="UP000299102"/>
    </source>
</evidence>
<dbReference type="Proteomes" id="UP000299102">
    <property type="component" value="Unassembled WGS sequence"/>
</dbReference>
<gene>
    <name evidence="1" type="ORF">EVAR_60251_1</name>
</gene>
<sequence length="117" mass="13372">MLAENLHVMEKLGFGLTREEVIKLVGQYVVDNNIKTPFKDGFPGEDWFIAFKNIHGLPIKKRLAAEHARKIACRPVVIYNYFDLLEKTINKLGLSDKPSHVWNCDETASAKTDKKDE</sequence>
<reference evidence="1 2" key="1">
    <citation type="journal article" date="2019" name="Commun. Biol.">
        <title>The bagworm genome reveals a unique fibroin gene that provides high tensile strength.</title>
        <authorList>
            <person name="Kono N."/>
            <person name="Nakamura H."/>
            <person name="Ohtoshi R."/>
            <person name="Tomita M."/>
            <person name="Numata K."/>
            <person name="Arakawa K."/>
        </authorList>
    </citation>
    <scope>NUCLEOTIDE SEQUENCE [LARGE SCALE GENOMIC DNA]</scope>
</reference>
<name>A0A4C1ZCE6_EUMVA</name>